<comment type="similarity">
    <text evidence="5">Belongs to the 4-toluene sulfonate uptake permease (TSUP) (TC 2.A.102) family.</text>
</comment>
<dbReference type="Pfam" id="PF01925">
    <property type="entry name" value="TauE"/>
    <property type="match status" value="1"/>
</dbReference>
<keyword evidence="5" id="KW-1003">Cell membrane</keyword>
<dbReference type="AlphaFoldDB" id="A0A934UWI7"/>
<dbReference type="InterPro" id="IPR002781">
    <property type="entry name" value="TM_pro_TauE-like"/>
</dbReference>
<keyword evidence="4 5" id="KW-0472">Membrane</keyword>
<feature type="transmembrane region" description="Helical" evidence="5">
    <location>
        <begin position="165"/>
        <end position="189"/>
    </location>
</feature>
<sequence>MSVTLLAVSCAVVLLAGAVQRITGLGFALTATPALVLGFGPTEGVRLVMVLGIVACALMGATMVSLIDWARSWSLIWPAMLTAPLAAYAAYVSPPAVLMILVGLAAVFALVTAGARGLSRMLRGRAGGLVAGGFAGFLNVTSGLSGPPLVAYAESIRWHPQRFVASLQLVFVAYNLIVLGRGLLGLFGIG</sequence>
<dbReference type="GO" id="GO:0005886">
    <property type="term" value="C:plasma membrane"/>
    <property type="evidence" value="ECO:0007669"/>
    <property type="project" value="UniProtKB-SubCell"/>
</dbReference>
<keyword evidence="3 5" id="KW-1133">Transmembrane helix</keyword>
<name>A0A934UWI7_9MICO</name>
<dbReference type="EMBL" id="JAEHOH010000019">
    <property type="protein sequence ID" value="MBK0419957.1"/>
    <property type="molecule type" value="Genomic_DNA"/>
</dbReference>
<evidence type="ECO:0000313" key="6">
    <source>
        <dbReference type="EMBL" id="MBK0419957.1"/>
    </source>
</evidence>
<reference evidence="6" key="1">
    <citation type="submission" date="2020-12" db="EMBL/GenBank/DDBJ databases">
        <title>Leucobacter sp. CAS1, isolated from Chromium sludge.</title>
        <authorList>
            <person name="Xu Z."/>
        </authorList>
    </citation>
    <scope>NUCLEOTIDE SEQUENCE</scope>
    <source>
        <strain evidence="6">CSA1</strain>
    </source>
</reference>
<feature type="transmembrane region" description="Helical" evidence="5">
    <location>
        <begin position="45"/>
        <end position="67"/>
    </location>
</feature>
<comment type="subcellular location">
    <subcellularLocation>
        <location evidence="5">Cell membrane</location>
        <topology evidence="5">Multi-pass membrane protein</topology>
    </subcellularLocation>
    <subcellularLocation>
        <location evidence="1">Membrane</location>
        <topology evidence="1">Multi-pass membrane protein</topology>
    </subcellularLocation>
</comment>
<keyword evidence="7" id="KW-1185">Reference proteome</keyword>
<evidence type="ECO:0000313" key="7">
    <source>
        <dbReference type="Proteomes" id="UP000608530"/>
    </source>
</evidence>
<proteinExistence type="inferred from homology"/>
<dbReference type="Proteomes" id="UP000608530">
    <property type="component" value="Unassembled WGS sequence"/>
</dbReference>
<evidence type="ECO:0000256" key="4">
    <source>
        <dbReference type="ARBA" id="ARBA00023136"/>
    </source>
</evidence>
<accession>A0A934UWI7</accession>
<feature type="transmembrane region" description="Helical" evidence="5">
    <location>
        <begin position="127"/>
        <end position="145"/>
    </location>
</feature>
<evidence type="ECO:0000256" key="1">
    <source>
        <dbReference type="ARBA" id="ARBA00004141"/>
    </source>
</evidence>
<keyword evidence="2 5" id="KW-0812">Transmembrane</keyword>
<organism evidence="6 7">
    <name type="scientific">Leucobacter chromiisoli</name>
    <dbReference type="NCBI Taxonomy" id="2796471"/>
    <lineage>
        <taxon>Bacteria</taxon>
        <taxon>Bacillati</taxon>
        <taxon>Actinomycetota</taxon>
        <taxon>Actinomycetes</taxon>
        <taxon>Micrococcales</taxon>
        <taxon>Microbacteriaceae</taxon>
        <taxon>Leucobacter</taxon>
    </lineage>
</organism>
<feature type="transmembrane region" description="Helical" evidence="5">
    <location>
        <begin position="74"/>
        <end position="91"/>
    </location>
</feature>
<evidence type="ECO:0000256" key="2">
    <source>
        <dbReference type="ARBA" id="ARBA00022692"/>
    </source>
</evidence>
<dbReference type="RefSeq" id="WP_200116087.1">
    <property type="nucleotide sequence ID" value="NZ_JAEHOH010000019.1"/>
</dbReference>
<feature type="transmembrane region" description="Helical" evidence="5">
    <location>
        <begin position="97"/>
        <end position="115"/>
    </location>
</feature>
<protein>
    <recommendedName>
        <fullName evidence="5">Probable membrane transporter protein</fullName>
    </recommendedName>
</protein>
<evidence type="ECO:0000256" key="5">
    <source>
        <dbReference type="RuleBase" id="RU363041"/>
    </source>
</evidence>
<comment type="caution">
    <text evidence="6">The sequence shown here is derived from an EMBL/GenBank/DDBJ whole genome shotgun (WGS) entry which is preliminary data.</text>
</comment>
<evidence type="ECO:0000256" key="3">
    <source>
        <dbReference type="ARBA" id="ARBA00022989"/>
    </source>
</evidence>
<gene>
    <name evidence="6" type="ORF">JD276_13045</name>
</gene>